<evidence type="ECO:0000313" key="2">
    <source>
        <dbReference type="Proteomes" id="UP000298631"/>
    </source>
</evidence>
<dbReference type="KEGG" id="pseb:EOK75_01400"/>
<evidence type="ECO:0008006" key="3">
    <source>
        <dbReference type="Google" id="ProtNLM"/>
    </source>
</evidence>
<dbReference type="SUPFAM" id="SSF52402">
    <property type="entry name" value="Adenine nucleotide alpha hydrolases-like"/>
    <property type="match status" value="1"/>
</dbReference>
<name>A0A4P8ECI1_9RHOB</name>
<dbReference type="Proteomes" id="UP000298631">
    <property type="component" value="Chromosome"/>
</dbReference>
<sequence length="315" mass="35122">MAGIFANAADPHRAKCYEPLATLSSGYDSTAIATLAAEEGCRDGVSFSHSRKSKGGVEEDDGQVVASALGLNLMMADRLAYTSWNDMPELETWGQGSEFLSIRPLVAGRVVLVGHFGDSVWERNLVNLGTDVKWPLIAGHDLSDFRLEQDFILFPAAFLAAWRLAEINRISRSDEMQPWTLYNDYDRPICRRIVEEKGVPRAAFGQKKLAAGVFSRDEGLDATITKSSLQDYRNWKVATIPPTAPTVQQKLKFALGKWNSKISRKVYKITAVKLGRGYAIPIIFPMTSKLTEGSFAFVWAMRRLSERMTHALRQD</sequence>
<organism evidence="1 2">
    <name type="scientific">Pseudorhodobacter turbinis</name>
    <dbReference type="NCBI Taxonomy" id="2500533"/>
    <lineage>
        <taxon>Bacteria</taxon>
        <taxon>Pseudomonadati</taxon>
        <taxon>Pseudomonadota</taxon>
        <taxon>Alphaproteobacteria</taxon>
        <taxon>Rhodobacterales</taxon>
        <taxon>Paracoccaceae</taxon>
        <taxon>Pseudorhodobacter</taxon>
    </lineage>
</organism>
<gene>
    <name evidence="1" type="ORF">EOK75_01400</name>
</gene>
<proteinExistence type="predicted"/>
<dbReference type="EMBL" id="CP039964">
    <property type="protein sequence ID" value="QCO54580.1"/>
    <property type="molecule type" value="Genomic_DNA"/>
</dbReference>
<dbReference type="RefSeq" id="WP_137192259.1">
    <property type="nucleotide sequence ID" value="NZ_CP039964.1"/>
</dbReference>
<dbReference type="AlphaFoldDB" id="A0A4P8ECI1"/>
<accession>A0A4P8ECI1</accession>
<evidence type="ECO:0000313" key="1">
    <source>
        <dbReference type="EMBL" id="QCO54580.1"/>
    </source>
</evidence>
<dbReference type="OrthoDB" id="3010184at2"/>
<keyword evidence="2" id="KW-1185">Reference proteome</keyword>
<protein>
    <recommendedName>
        <fullName evidence="3">Asparagine synthetase domain-containing protein</fullName>
    </recommendedName>
</protein>
<reference evidence="1 2" key="1">
    <citation type="submission" date="2019-05" db="EMBL/GenBank/DDBJ databases">
        <title>Pseudorhodobacter turbinis sp. nov., isolated from the gut of the Korean turban shell.</title>
        <authorList>
            <person name="Jeong Y.-S."/>
            <person name="Kang W.-R."/>
            <person name="Bae J.-W."/>
        </authorList>
    </citation>
    <scope>NUCLEOTIDE SEQUENCE [LARGE SCALE GENOMIC DNA]</scope>
    <source>
        <strain evidence="1 2">S12M18</strain>
    </source>
</reference>